<proteinExistence type="predicted"/>
<name>A0A2K8YTE4_9BACT</name>
<accession>A0A2K8YTE4</accession>
<dbReference type="Proteomes" id="UP000232883">
    <property type="component" value="Chromosome"/>
</dbReference>
<gene>
    <name evidence="1" type="ORF">CWM47_02840</name>
</gene>
<sequence length="62" mass="7410">MGQWEDHISKGKLRVYLFSPKKVLNNDWDHIRIGKKWDKMYSFTLIQVEAMNWVISLSKTVV</sequence>
<evidence type="ECO:0000313" key="2">
    <source>
        <dbReference type="Proteomes" id="UP000232883"/>
    </source>
</evidence>
<dbReference type="KEGG" id="spir:CWM47_02840"/>
<keyword evidence="2" id="KW-1185">Reference proteome</keyword>
<reference evidence="1 2" key="1">
    <citation type="submission" date="2017-11" db="EMBL/GenBank/DDBJ databases">
        <title>Taxonomic description and genome sequences of Spirosoma HA7 sp. nov., isolated from pollen microhabitat of Corylus avellana.</title>
        <authorList>
            <person name="Ambika Manirajan B."/>
            <person name="Suarez C."/>
            <person name="Ratering S."/>
            <person name="Geissler-Plaum R."/>
            <person name="Cardinale M."/>
            <person name="Sylvia S."/>
        </authorList>
    </citation>
    <scope>NUCLEOTIDE SEQUENCE [LARGE SCALE GENOMIC DNA]</scope>
    <source>
        <strain evidence="1 2">HA7</strain>
    </source>
</reference>
<organism evidence="1 2">
    <name type="scientific">Spirosoma pollinicola</name>
    <dbReference type="NCBI Taxonomy" id="2057025"/>
    <lineage>
        <taxon>Bacteria</taxon>
        <taxon>Pseudomonadati</taxon>
        <taxon>Bacteroidota</taxon>
        <taxon>Cytophagia</taxon>
        <taxon>Cytophagales</taxon>
        <taxon>Cytophagaceae</taxon>
        <taxon>Spirosoma</taxon>
    </lineage>
</organism>
<protein>
    <submittedName>
        <fullName evidence="1">Uncharacterized protein</fullName>
    </submittedName>
</protein>
<dbReference type="EMBL" id="CP025096">
    <property type="protein sequence ID" value="AUD00844.1"/>
    <property type="molecule type" value="Genomic_DNA"/>
</dbReference>
<evidence type="ECO:0000313" key="1">
    <source>
        <dbReference type="EMBL" id="AUD00844.1"/>
    </source>
</evidence>
<dbReference type="AlphaFoldDB" id="A0A2K8YTE4"/>